<sequence length="116" mass="12859">MFMISGRCVSSFNVSNCSFYSVSLVPGFICLFVDADVCYSSGYIYFYSIPRVLAPMPQNVSQFIPFTFTLPATIITDREIGRSRCFGFVSFSCEDSANKEIGRSMVGEEENMEGSG</sequence>
<organism evidence="1 2">
    <name type="scientific">Camelina sativa</name>
    <name type="common">False flax</name>
    <name type="synonym">Myagrum sativum</name>
    <dbReference type="NCBI Taxonomy" id="90675"/>
    <lineage>
        <taxon>Eukaryota</taxon>
        <taxon>Viridiplantae</taxon>
        <taxon>Streptophyta</taxon>
        <taxon>Embryophyta</taxon>
        <taxon>Tracheophyta</taxon>
        <taxon>Spermatophyta</taxon>
        <taxon>Magnoliopsida</taxon>
        <taxon>eudicotyledons</taxon>
        <taxon>Gunneridae</taxon>
        <taxon>Pentapetalae</taxon>
        <taxon>rosids</taxon>
        <taxon>malvids</taxon>
        <taxon>Brassicales</taxon>
        <taxon>Brassicaceae</taxon>
        <taxon>Camelineae</taxon>
        <taxon>Camelina</taxon>
    </lineage>
</organism>
<dbReference type="SUPFAM" id="SSF54928">
    <property type="entry name" value="RNA-binding domain, RBD"/>
    <property type="match status" value="1"/>
</dbReference>
<dbReference type="Gene3D" id="3.30.70.330">
    <property type="match status" value="1"/>
</dbReference>
<dbReference type="GeneID" id="104761210"/>
<dbReference type="InterPro" id="IPR035979">
    <property type="entry name" value="RBD_domain_sf"/>
</dbReference>
<protein>
    <submittedName>
        <fullName evidence="2">Uncharacterized protein LOC104761210</fullName>
    </submittedName>
</protein>
<evidence type="ECO:0000313" key="1">
    <source>
        <dbReference type="Proteomes" id="UP000694864"/>
    </source>
</evidence>
<gene>
    <name evidence="2" type="primary">LOC104761210</name>
</gene>
<dbReference type="RefSeq" id="XP_019096080.1">
    <property type="nucleotide sequence ID" value="XM_019240535.1"/>
</dbReference>
<reference evidence="1" key="1">
    <citation type="journal article" date="2014" name="Nat. Commun.">
        <title>The emerging biofuel crop Camelina sativa retains a highly undifferentiated hexaploid genome structure.</title>
        <authorList>
            <person name="Kagale S."/>
            <person name="Koh C."/>
            <person name="Nixon J."/>
            <person name="Bollina V."/>
            <person name="Clarke W.E."/>
            <person name="Tuteja R."/>
            <person name="Spillane C."/>
            <person name="Robinson S.J."/>
            <person name="Links M.G."/>
            <person name="Clarke C."/>
            <person name="Higgins E.E."/>
            <person name="Huebert T."/>
            <person name="Sharpe A.G."/>
            <person name="Parkin I.A."/>
        </authorList>
    </citation>
    <scope>NUCLEOTIDE SEQUENCE [LARGE SCALE GENOMIC DNA]</scope>
    <source>
        <strain evidence="1">cv. DH55</strain>
    </source>
</reference>
<keyword evidence="1" id="KW-1185">Reference proteome</keyword>
<accession>A0ABM1RAP2</accession>
<evidence type="ECO:0000313" key="2">
    <source>
        <dbReference type="RefSeq" id="XP_019096080.1"/>
    </source>
</evidence>
<reference evidence="2" key="2">
    <citation type="submission" date="2025-08" db="UniProtKB">
        <authorList>
            <consortium name="RefSeq"/>
        </authorList>
    </citation>
    <scope>IDENTIFICATION</scope>
    <source>
        <tissue evidence="2">Leaf</tissue>
    </source>
</reference>
<dbReference type="Proteomes" id="UP000694864">
    <property type="component" value="Chromosome 18"/>
</dbReference>
<dbReference type="InterPro" id="IPR012677">
    <property type="entry name" value="Nucleotide-bd_a/b_plait_sf"/>
</dbReference>
<proteinExistence type="predicted"/>
<name>A0ABM1RAP2_CAMSA</name>